<gene>
    <name evidence="1" type="ORF">HPDFL43_05940</name>
</gene>
<dbReference type="AlphaFoldDB" id="A9D4V7"/>
<proteinExistence type="predicted"/>
<reference evidence="1 2" key="2">
    <citation type="submission" date="2012-06" db="EMBL/GenBank/DDBJ databases">
        <authorList>
            <person name="Fiebig A."/>
        </authorList>
    </citation>
    <scope>NUCLEOTIDE SEQUENCE [LARGE SCALE GENOMIC DNA]</scope>
    <source>
        <strain evidence="1 2">DFL-43</strain>
    </source>
</reference>
<sequence>MMKASLVLSDVVAIKNSIDQSLSEANERGLSHYPFWRRVLPIVSSNQIYQIEASELAPLMEAKANEIVYAATDMLMQHSVLIAALQSYSEKRGELKKIIKRHTATEDGVLTSGLTESEVAEMAPYEIELESLIKEVRSRLHPVQELAEKVTFGIGPAIQKHYGDNDFPVFVAAQIGQEAATES</sequence>
<comment type="caution">
    <text evidence="1">The sequence shown here is derived from an EMBL/GenBank/DDBJ whole genome shotgun (WGS) entry which is preliminary data.</text>
</comment>
<dbReference type="EMBL" id="ABIA03000002">
    <property type="protein sequence ID" value="EDQ33971.2"/>
    <property type="molecule type" value="Genomic_DNA"/>
</dbReference>
<evidence type="ECO:0000313" key="1">
    <source>
        <dbReference type="EMBL" id="EDQ33971.2"/>
    </source>
</evidence>
<dbReference type="Proteomes" id="UP000004291">
    <property type="component" value="Chromosome"/>
</dbReference>
<name>A9D4V7_HOEPD</name>
<keyword evidence="2" id="KW-1185">Reference proteome</keyword>
<evidence type="ECO:0000313" key="2">
    <source>
        <dbReference type="Proteomes" id="UP000004291"/>
    </source>
</evidence>
<accession>A9D4V7</accession>
<dbReference type="HOGENOM" id="CLU_1473270_0_0_5"/>
<reference evidence="1 2" key="1">
    <citation type="submission" date="2007-10" db="EMBL/GenBank/DDBJ databases">
        <authorList>
            <person name="Wagner-Dobler I."/>
            <person name="Ferriera S."/>
            <person name="Johnson J."/>
            <person name="Kravitz S."/>
            <person name="Beeson K."/>
            <person name="Sutton G."/>
            <person name="Rogers Y.-H."/>
            <person name="Friedman R."/>
            <person name="Frazier M."/>
            <person name="Venter J.C."/>
        </authorList>
    </citation>
    <scope>NUCLEOTIDE SEQUENCE [LARGE SCALE GENOMIC DNA]</scope>
    <source>
        <strain evidence="1 2">DFL-43</strain>
    </source>
</reference>
<organism evidence="1 2">
    <name type="scientific">Hoeflea phototrophica (strain DSM 17068 / NCIMB 14078 / DFL-43)</name>
    <dbReference type="NCBI Taxonomy" id="411684"/>
    <lineage>
        <taxon>Bacteria</taxon>
        <taxon>Pseudomonadati</taxon>
        <taxon>Pseudomonadota</taxon>
        <taxon>Alphaproteobacteria</taxon>
        <taxon>Hyphomicrobiales</taxon>
        <taxon>Rhizobiaceae</taxon>
        <taxon>Hoeflea</taxon>
    </lineage>
</organism>
<protein>
    <submittedName>
        <fullName evidence="1">Uncharacterized protein</fullName>
    </submittedName>
</protein>